<keyword evidence="1" id="KW-0472">Membrane</keyword>
<dbReference type="PATRIC" id="fig|1705578.3.peg.382"/>
<dbReference type="EMBL" id="LROR01000057">
    <property type="protein sequence ID" value="OBR92553.1"/>
    <property type="molecule type" value="Genomic_DNA"/>
</dbReference>
<dbReference type="GO" id="GO:0042910">
    <property type="term" value="F:xenobiotic transmembrane transporter activity"/>
    <property type="evidence" value="ECO:0007669"/>
    <property type="project" value="TreeGrafter"/>
</dbReference>
<dbReference type="PANTHER" id="PTHR32063:SF0">
    <property type="entry name" value="SWARMING MOTILITY PROTEIN SWRC"/>
    <property type="match status" value="1"/>
</dbReference>
<evidence type="ECO:0000313" key="3">
    <source>
        <dbReference type="EMBL" id="OBR92553.1"/>
    </source>
</evidence>
<dbReference type="Proteomes" id="UP000077384">
    <property type="component" value="Unassembled WGS sequence"/>
</dbReference>
<dbReference type="GO" id="GO:0005886">
    <property type="term" value="C:plasma membrane"/>
    <property type="evidence" value="ECO:0007669"/>
    <property type="project" value="TreeGrafter"/>
</dbReference>
<evidence type="ECO:0000313" key="5">
    <source>
        <dbReference type="Proteomes" id="UP000093694"/>
    </source>
</evidence>
<dbReference type="InterPro" id="IPR001036">
    <property type="entry name" value="Acrflvin-R"/>
</dbReference>
<evidence type="ECO:0000313" key="2">
    <source>
        <dbReference type="EMBL" id="OAA93309.1"/>
    </source>
</evidence>
<reference evidence="2 4" key="1">
    <citation type="journal article" date="2015" name="Biotechnol. Bioeng.">
        <title>Genome sequence and phenotypic characterization of Caulobacter segnis.</title>
        <authorList>
            <person name="Patel S."/>
            <person name="Fletcher B."/>
            <person name="Scott D.C."/>
            <person name="Ely B."/>
        </authorList>
    </citation>
    <scope>NUCLEOTIDE SEQUENCE [LARGE SCALE GENOMIC DNA]</scope>
    <source>
        <strain evidence="2 4">PS02</strain>
    </source>
</reference>
<feature type="transmembrane region" description="Helical" evidence="1">
    <location>
        <begin position="116"/>
        <end position="133"/>
    </location>
</feature>
<keyword evidence="1" id="KW-0812">Transmembrane</keyword>
<dbReference type="PANTHER" id="PTHR32063">
    <property type="match status" value="1"/>
</dbReference>
<feature type="transmembrane region" description="Helical" evidence="1">
    <location>
        <begin position="6"/>
        <end position="25"/>
    </location>
</feature>
<gene>
    <name evidence="2" type="primary">mdtC_1</name>
    <name evidence="3" type="synonym">mdtC_2</name>
    <name evidence="3" type="ORF">CLCOS_30160</name>
    <name evidence="2" type="ORF">WX73_00001</name>
</gene>
<evidence type="ECO:0000313" key="4">
    <source>
        <dbReference type="Proteomes" id="UP000077384"/>
    </source>
</evidence>
<dbReference type="Pfam" id="PF00873">
    <property type="entry name" value="ACR_tran"/>
    <property type="match status" value="1"/>
</dbReference>
<evidence type="ECO:0000256" key="1">
    <source>
        <dbReference type="SAM" id="Phobius"/>
    </source>
</evidence>
<dbReference type="Proteomes" id="UP000093694">
    <property type="component" value="Unassembled WGS sequence"/>
</dbReference>
<dbReference type="AlphaFoldDB" id="A0A166T562"/>
<dbReference type="Gene3D" id="1.20.1640.10">
    <property type="entry name" value="Multidrug efflux transporter AcrB transmembrane domain"/>
    <property type="match status" value="1"/>
</dbReference>
<sequence>MMSAIGVITLMGLVTKNAILLIDFAKQNHRKGMNLNEALIEAGHTRLRPIIMTTLAMIFGMIPSAVATGLGSELRAPMAFAIIGGLITSTLLTLLFVPVVYTFLNDFKERLFKKRKYKCLNIFFYIFKITYFYNENFMGHQE</sequence>
<keyword evidence="1" id="KW-1133">Transmembrane helix</keyword>
<proteinExistence type="predicted"/>
<dbReference type="EMBL" id="LITQ01000013">
    <property type="protein sequence ID" value="OAA93309.1"/>
    <property type="molecule type" value="Genomic_DNA"/>
</dbReference>
<protein>
    <submittedName>
        <fullName evidence="2">Multidrug resistance protein MdtC</fullName>
    </submittedName>
</protein>
<keyword evidence="5" id="KW-1185">Reference proteome</keyword>
<accession>A0A166T562</accession>
<name>A0A166T562_9CLOT</name>
<feature type="transmembrane region" description="Helical" evidence="1">
    <location>
        <begin position="46"/>
        <end position="66"/>
    </location>
</feature>
<feature type="transmembrane region" description="Helical" evidence="1">
    <location>
        <begin position="78"/>
        <end position="104"/>
    </location>
</feature>
<comment type="caution">
    <text evidence="2">The sequence shown here is derived from an EMBL/GenBank/DDBJ whole genome shotgun (WGS) entry which is preliminary data.</text>
</comment>
<reference evidence="3 5" key="2">
    <citation type="journal article" date="2016" name="Front. Microbiol.">
        <title>Industrial Acetogenic Biocatalysts: A Comparative Metabolic and Genomic Analysis.</title>
        <authorList>
            <person name="Bengelsdorf F."/>
            <person name="Poehlein A."/>
            <person name="Sonja S."/>
            <person name="Erz C."/>
            <person name="Hummel T."/>
            <person name="Hoffmeister S."/>
            <person name="Daniel R."/>
            <person name="Durre P."/>
        </authorList>
    </citation>
    <scope>NUCLEOTIDE SEQUENCE [LARGE SCALE GENOMIC DNA]</scope>
    <source>
        <strain evidence="3 5">PTA-10522</strain>
    </source>
</reference>
<organism evidence="2 4">
    <name type="scientific">Clostridium coskatii</name>
    <dbReference type="NCBI Taxonomy" id="1705578"/>
    <lineage>
        <taxon>Bacteria</taxon>
        <taxon>Bacillati</taxon>
        <taxon>Bacillota</taxon>
        <taxon>Clostridia</taxon>
        <taxon>Eubacteriales</taxon>
        <taxon>Clostridiaceae</taxon>
        <taxon>Clostridium</taxon>
    </lineage>
</organism>
<dbReference type="SUPFAM" id="SSF82866">
    <property type="entry name" value="Multidrug efflux transporter AcrB transmembrane domain"/>
    <property type="match status" value="1"/>
</dbReference>